<feature type="domain" description="ABC transporter" evidence="4">
    <location>
        <begin position="1"/>
        <end position="232"/>
    </location>
</feature>
<dbReference type="Pfam" id="PF00005">
    <property type="entry name" value="ABC_tran"/>
    <property type="match status" value="1"/>
</dbReference>
<dbReference type="EMBL" id="LEKT01000018">
    <property type="protein sequence ID" value="KMO86630.1"/>
    <property type="molecule type" value="Genomic_DNA"/>
</dbReference>
<accession>A0A0J6WSZ3</accession>
<keyword evidence="1" id="KW-0813">Transport</keyword>
<dbReference type="SUPFAM" id="SSF52540">
    <property type="entry name" value="P-loop containing nucleoside triphosphate hydrolases"/>
    <property type="match status" value="1"/>
</dbReference>
<dbReference type="Proteomes" id="UP000036503">
    <property type="component" value="Unassembled WGS sequence"/>
</dbReference>
<keyword evidence="2" id="KW-0547">Nucleotide-binding</keyword>
<evidence type="ECO:0000256" key="1">
    <source>
        <dbReference type="ARBA" id="ARBA00022448"/>
    </source>
</evidence>
<evidence type="ECO:0000256" key="3">
    <source>
        <dbReference type="ARBA" id="ARBA00022840"/>
    </source>
</evidence>
<dbReference type="PATRIC" id="fig|1122219.3.peg.880"/>
<dbReference type="InParanoid" id="A0A0J6WSZ3"/>
<evidence type="ECO:0000313" key="5">
    <source>
        <dbReference type="EMBL" id="KMO86630.1"/>
    </source>
</evidence>
<organism evidence="5 6">
    <name type="scientific">Megasphaera cerevisiae DSM 20462</name>
    <dbReference type="NCBI Taxonomy" id="1122219"/>
    <lineage>
        <taxon>Bacteria</taxon>
        <taxon>Bacillati</taxon>
        <taxon>Bacillota</taxon>
        <taxon>Negativicutes</taxon>
        <taxon>Veillonellales</taxon>
        <taxon>Veillonellaceae</taxon>
        <taxon>Megasphaera</taxon>
    </lineage>
</organism>
<gene>
    <name evidence="5" type="ORF">AB840_06845</name>
</gene>
<dbReference type="InterPro" id="IPR003439">
    <property type="entry name" value="ABC_transporter-like_ATP-bd"/>
</dbReference>
<proteinExistence type="predicted"/>
<evidence type="ECO:0000256" key="2">
    <source>
        <dbReference type="ARBA" id="ARBA00022741"/>
    </source>
</evidence>
<dbReference type="STRING" id="39029.BSR42_09815"/>
<dbReference type="GO" id="GO:0016887">
    <property type="term" value="F:ATP hydrolysis activity"/>
    <property type="evidence" value="ECO:0007669"/>
    <property type="project" value="InterPro"/>
</dbReference>
<dbReference type="SMART" id="SM00382">
    <property type="entry name" value="AAA"/>
    <property type="match status" value="1"/>
</dbReference>
<name>A0A0J6WSZ3_9FIRM</name>
<dbReference type="OrthoDB" id="9802264at2"/>
<dbReference type="PANTHER" id="PTHR42781:SF4">
    <property type="entry name" value="SPERMIDINE_PUTRESCINE IMPORT ATP-BINDING PROTEIN POTA"/>
    <property type="match status" value="1"/>
</dbReference>
<dbReference type="InterPro" id="IPR027417">
    <property type="entry name" value="P-loop_NTPase"/>
</dbReference>
<evidence type="ECO:0000259" key="4">
    <source>
        <dbReference type="PROSITE" id="PS50893"/>
    </source>
</evidence>
<dbReference type="GO" id="GO:0005524">
    <property type="term" value="F:ATP binding"/>
    <property type="evidence" value="ECO:0007669"/>
    <property type="project" value="UniProtKB-KW"/>
</dbReference>
<keyword evidence="6" id="KW-1185">Reference proteome</keyword>
<dbReference type="AlphaFoldDB" id="A0A0J6WSZ3"/>
<comment type="caution">
    <text evidence="5">The sequence shown here is derived from an EMBL/GenBank/DDBJ whole genome shotgun (WGS) entry which is preliminary data.</text>
</comment>
<dbReference type="InterPro" id="IPR003593">
    <property type="entry name" value="AAA+_ATPase"/>
</dbReference>
<keyword evidence="3" id="KW-0067">ATP-binding</keyword>
<evidence type="ECO:0000313" key="6">
    <source>
        <dbReference type="Proteomes" id="UP000036503"/>
    </source>
</evidence>
<sequence>MRLEVSIKKKLVNFELQCEFTTEDEIFALLGASGCGKSMTLKCIAGIETPDRGFIRLGNTVLFDSEKKINVRPQERHIGYLFQNYALFTNMTVAENIAFTVKGTKAEKKCLADKYIERFSLNGLENSYPDKLSGGQQQRTAFARMLASNAQILLLDEPFSALDEYLKWQMELDLRKELAQYNGSALFVSHNRGEVYRLCSRIAVMNQGRIEAIKMRDSLFRSPDTLMATILSGCKNISTARRVSAHTIYAEEWQMELQTEDIVPPDLTYVGIRAHNIHAVFSTEENAFEFTVHEVIEDIFAFNVIIRRSHSDGKTLYWIVEKKTWERLCMQKKVYLTLPKESLIMVKR</sequence>
<protein>
    <submittedName>
        <fullName evidence="5">ABC transporter</fullName>
    </submittedName>
</protein>
<dbReference type="InterPro" id="IPR050093">
    <property type="entry name" value="ABC_SmlMolc_Importer"/>
</dbReference>
<reference evidence="5 6" key="1">
    <citation type="submission" date="2015-06" db="EMBL/GenBank/DDBJ databases">
        <title>Draft genome sequence of beer spoilage bacterium Megasphaera cerevisiae type strain 20462.</title>
        <authorList>
            <person name="Kutumbaka K."/>
            <person name="Pasmowitz J."/>
            <person name="Mategko J."/>
            <person name="Reyes D."/>
            <person name="Friedrich A."/>
            <person name="Han S."/>
            <person name="Martens-Habbena W."/>
            <person name="Neal-McKinney J."/>
            <person name="Janagama H.K."/>
            <person name="Nadala C."/>
            <person name="Samadpour M."/>
        </authorList>
    </citation>
    <scope>NUCLEOTIDE SEQUENCE [LARGE SCALE GENOMIC DNA]</scope>
    <source>
        <strain evidence="5 6">DSM 20462</strain>
    </source>
</reference>
<dbReference type="PROSITE" id="PS50893">
    <property type="entry name" value="ABC_TRANSPORTER_2"/>
    <property type="match status" value="1"/>
</dbReference>
<dbReference type="Gene3D" id="3.40.50.300">
    <property type="entry name" value="P-loop containing nucleotide triphosphate hydrolases"/>
    <property type="match status" value="1"/>
</dbReference>
<dbReference type="RefSeq" id="WP_048514094.1">
    <property type="nucleotide sequence ID" value="NZ_FUXD01000019.1"/>
</dbReference>
<dbReference type="PANTHER" id="PTHR42781">
    <property type="entry name" value="SPERMIDINE/PUTRESCINE IMPORT ATP-BINDING PROTEIN POTA"/>
    <property type="match status" value="1"/>
</dbReference>